<evidence type="ECO:0000259" key="8">
    <source>
        <dbReference type="PROSITE" id="PS51915"/>
    </source>
</evidence>
<dbReference type="SMART" id="SM00868">
    <property type="entry name" value="zf-AD"/>
    <property type="match status" value="2"/>
</dbReference>
<keyword evidence="2" id="KW-0677">Repeat</keyword>
<dbReference type="PANTHER" id="PTHR24379:SF121">
    <property type="entry name" value="C2H2-TYPE DOMAIN-CONTAINING PROTEIN"/>
    <property type="match status" value="1"/>
</dbReference>
<dbReference type="SMART" id="SM00355">
    <property type="entry name" value="ZnF_C2H2"/>
    <property type="match status" value="9"/>
</dbReference>
<feature type="binding site" evidence="6">
    <location>
        <position position="55"/>
    </location>
    <ligand>
        <name>Zn(2+)</name>
        <dbReference type="ChEBI" id="CHEBI:29105"/>
    </ligand>
</feature>
<dbReference type="InterPro" id="IPR036236">
    <property type="entry name" value="Znf_C2H2_sf"/>
</dbReference>
<dbReference type="PANTHER" id="PTHR24379">
    <property type="entry name" value="KRAB AND ZINC FINGER DOMAIN-CONTAINING"/>
    <property type="match status" value="1"/>
</dbReference>
<feature type="domain" description="C2H2-type" evidence="7">
    <location>
        <begin position="312"/>
        <end position="339"/>
    </location>
</feature>
<dbReference type="AlphaFoldDB" id="A0A9N9R5T6"/>
<dbReference type="OrthoDB" id="6067523at2759"/>
<feature type="binding site" evidence="6">
    <location>
        <position position="7"/>
    </location>
    <ligand>
        <name>Zn(2+)</name>
        <dbReference type="ChEBI" id="CHEBI:29105"/>
    </ligand>
</feature>
<evidence type="ECO:0000256" key="2">
    <source>
        <dbReference type="ARBA" id="ARBA00022737"/>
    </source>
</evidence>
<evidence type="ECO:0000313" key="10">
    <source>
        <dbReference type="Proteomes" id="UP001153714"/>
    </source>
</evidence>
<accession>A0A9N9R5T6</accession>
<keyword evidence="4 6" id="KW-0862">Zinc</keyword>
<dbReference type="EMBL" id="OU893351">
    <property type="protein sequence ID" value="CAG9789899.1"/>
    <property type="molecule type" value="Genomic_DNA"/>
</dbReference>
<gene>
    <name evidence="9" type="ORF">DIATSA_LOCUS7597</name>
</gene>
<feature type="domain" description="ZAD" evidence="8">
    <location>
        <begin position="5"/>
        <end position="79"/>
    </location>
</feature>
<dbReference type="SUPFAM" id="SSF57667">
    <property type="entry name" value="beta-beta-alpha zinc fingers"/>
    <property type="match status" value="2"/>
</dbReference>
<feature type="binding site" evidence="6">
    <location>
        <position position="10"/>
    </location>
    <ligand>
        <name>Zn(2+)</name>
        <dbReference type="ChEBI" id="CHEBI:29105"/>
    </ligand>
</feature>
<protein>
    <submittedName>
        <fullName evidence="9">Uncharacterized protein</fullName>
    </submittedName>
</protein>
<dbReference type="GO" id="GO:0005634">
    <property type="term" value="C:nucleus"/>
    <property type="evidence" value="ECO:0007669"/>
    <property type="project" value="InterPro"/>
</dbReference>
<feature type="domain" description="C2H2-type" evidence="7">
    <location>
        <begin position="396"/>
        <end position="426"/>
    </location>
</feature>
<evidence type="ECO:0000256" key="4">
    <source>
        <dbReference type="ARBA" id="ARBA00022833"/>
    </source>
</evidence>
<reference evidence="9" key="1">
    <citation type="submission" date="2021-12" db="EMBL/GenBank/DDBJ databases">
        <authorList>
            <person name="King R."/>
        </authorList>
    </citation>
    <scope>NUCLEOTIDE SEQUENCE</scope>
</reference>
<evidence type="ECO:0000256" key="6">
    <source>
        <dbReference type="PROSITE-ProRule" id="PRU01263"/>
    </source>
</evidence>
<dbReference type="SUPFAM" id="SSF57716">
    <property type="entry name" value="Glucocorticoid receptor-like (DNA-binding domain)"/>
    <property type="match status" value="1"/>
</dbReference>
<evidence type="ECO:0000256" key="5">
    <source>
        <dbReference type="PROSITE-ProRule" id="PRU00042"/>
    </source>
</evidence>
<feature type="domain" description="C2H2-type" evidence="7">
    <location>
        <begin position="368"/>
        <end position="392"/>
    </location>
</feature>
<dbReference type="PROSITE" id="PS51915">
    <property type="entry name" value="ZAD"/>
    <property type="match status" value="1"/>
</dbReference>
<dbReference type="PROSITE" id="PS50157">
    <property type="entry name" value="ZINC_FINGER_C2H2_2"/>
    <property type="match status" value="5"/>
</dbReference>
<dbReference type="Gene3D" id="3.30.160.60">
    <property type="entry name" value="Classic Zinc Finger"/>
    <property type="match status" value="4"/>
</dbReference>
<keyword evidence="1 6" id="KW-0479">Metal-binding</keyword>
<dbReference type="Proteomes" id="UP001153714">
    <property type="component" value="Chromosome 20"/>
</dbReference>
<dbReference type="Pfam" id="PF07776">
    <property type="entry name" value="zf-AD"/>
    <property type="match status" value="1"/>
</dbReference>
<keyword evidence="3 5" id="KW-0863">Zinc-finger</keyword>
<reference evidence="9" key="2">
    <citation type="submission" date="2022-10" db="EMBL/GenBank/DDBJ databases">
        <authorList>
            <consortium name="ENA_rothamsted_submissions"/>
            <consortium name="culmorum"/>
            <person name="King R."/>
        </authorList>
    </citation>
    <scope>NUCLEOTIDE SEQUENCE</scope>
</reference>
<dbReference type="PROSITE" id="PS00028">
    <property type="entry name" value="ZINC_FINGER_C2H2_1"/>
    <property type="match status" value="4"/>
</dbReference>
<proteinExistence type="predicted"/>
<dbReference type="InterPro" id="IPR013087">
    <property type="entry name" value="Znf_C2H2_type"/>
</dbReference>
<feature type="binding site" evidence="6">
    <location>
        <position position="52"/>
    </location>
    <ligand>
        <name>Zn(2+)</name>
        <dbReference type="ChEBI" id="CHEBI:29105"/>
    </ligand>
</feature>
<name>A0A9N9R5T6_9NEOP</name>
<dbReference type="InterPro" id="IPR012934">
    <property type="entry name" value="Znf_AD"/>
</dbReference>
<dbReference type="Gene3D" id="3.40.1800.20">
    <property type="match status" value="1"/>
</dbReference>
<feature type="domain" description="C2H2-type" evidence="7">
    <location>
        <begin position="284"/>
        <end position="312"/>
    </location>
</feature>
<dbReference type="GO" id="GO:0008270">
    <property type="term" value="F:zinc ion binding"/>
    <property type="evidence" value="ECO:0007669"/>
    <property type="project" value="UniProtKB-UniRule"/>
</dbReference>
<sequence length="440" mass="50532">MDFSAVCRTCLSATNLNPIFLDSTKCKNYSDIIFTTTGVKVNIGDGLPQNMCTSCIVFVNNSVKFRNKCRNIQLCLINLVNKTSKDNKTDKDNDTTEIKSELDHKPVKCFSGDIVDATVIHTNDKYEEIEKENVKVLGKETFQNDELPYREVLDANAKKQRVICKLCQKNLSIRSIDVHMARSHPGADNRTIKCELCDHIVSKKKLNRHMVMMHGLEFVRCSYCKCEFDSKESLIEHVESCTSKKKRRVDESGRTMVKCDICHKELQKASLRMHKLIKHAGQRPICEHCGQRLGNKFRLNEHYRAKHGYQKFKCTFCDFESASTMAIRNHERRHRGEKPFVCDACGAKFHAAYLLAQHKQSHRTDKQYKCDQCPATFKVNNSLHMHKLTCHSRALYKCGVCTQAYSCRHYAVKHVRRVHNHSGPDPPVVCVPIDEKTSNE</sequence>
<keyword evidence="10" id="KW-1185">Reference proteome</keyword>
<evidence type="ECO:0000256" key="3">
    <source>
        <dbReference type="ARBA" id="ARBA00022771"/>
    </source>
</evidence>
<feature type="domain" description="C2H2-type" evidence="7">
    <location>
        <begin position="340"/>
        <end position="367"/>
    </location>
</feature>
<evidence type="ECO:0000256" key="1">
    <source>
        <dbReference type="ARBA" id="ARBA00022723"/>
    </source>
</evidence>
<evidence type="ECO:0000313" key="9">
    <source>
        <dbReference type="EMBL" id="CAG9789899.1"/>
    </source>
</evidence>
<organism evidence="9 10">
    <name type="scientific">Diatraea saccharalis</name>
    <name type="common">sugarcane borer</name>
    <dbReference type="NCBI Taxonomy" id="40085"/>
    <lineage>
        <taxon>Eukaryota</taxon>
        <taxon>Metazoa</taxon>
        <taxon>Ecdysozoa</taxon>
        <taxon>Arthropoda</taxon>
        <taxon>Hexapoda</taxon>
        <taxon>Insecta</taxon>
        <taxon>Pterygota</taxon>
        <taxon>Neoptera</taxon>
        <taxon>Endopterygota</taxon>
        <taxon>Lepidoptera</taxon>
        <taxon>Glossata</taxon>
        <taxon>Ditrysia</taxon>
        <taxon>Pyraloidea</taxon>
        <taxon>Crambidae</taxon>
        <taxon>Crambinae</taxon>
        <taxon>Diatraea</taxon>
    </lineage>
</organism>
<evidence type="ECO:0000259" key="7">
    <source>
        <dbReference type="PROSITE" id="PS50157"/>
    </source>
</evidence>